<feature type="region of interest" description="Disordered" evidence="1">
    <location>
        <begin position="57"/>
        <end position="79"/>
    </location>
</feature>
<gene>
    <name evidence="2" type="ORF">Nkreftii_002783</name>
</gene>
<evidence type="ECO:0000313" key="3">
    <source>
        <dbReference type="Proteomes" id="UP000593737"/>
    </source>
</evidence>
<accession>A0A7S8J0E4</accession>
<name>A0A7S8J0E4_9BACT</name>
<organism evidence="2 3">
    <name type="scientific">Candidatus Nitrospira kreftii</name>
    <dbReference type="NCBI Taxonomy" id="2652173"/>
    <lineage>
        <taxon>Bacteria</taxon>
        <taxon>Pseudomonadati</taxon>
        <taxon>Nitrospirota</taxon>
        <taxon>Nitrospiria</taxon>
        <taxon>Nitrospirales</taxon>
        <taxon>Nitrospiraceae</taxon>
        <taxon>Nitrospira</taxon>
    </lineage>
</organism>
<evidence type="ECO:0000256" key="1">
    <source>
        <dbReference type="SAM" id="MobiDB-lite"/>
    </source>
</evidence>
<evidence type="ECO:0008006" key="4">
    <source>
        <dbReference type="Google" id="ProtNLM"/>
    </source>
</evidence>
<proteinExistence type="predicted"/>
<dbReference type="AlphaFoldDB" id="A0A7S8J0E4"/>
<evidence type="ECO:0000313" key="2">
    <source>
        <dbReference type="EMBL" id="QPD05009.1"/>
    </source>
</evidence>
<dbReference type="EMBL" id="CP047423">
    <property type="protein sequence ID" value="QPD05009.1"/>
    <property type="molecule type" value="Genomic_DNA"/>
</dbReference>
<dbReference type="Proteomes" id="UP000593737">
    <property type="component" value="Chromosome"/>
</dbReference>
<sequence length="79" mass="9058">MKDTRQVMKRKERVTLSLSADMVERLRTVVYWSPKLTLTGVVESAIQSALMKLEKGKRFKKRKGKLPVGRPRKAQSSRG</sequence>
<reference evidence="2 3" key="1">
    <citation type="journal article" date="2020" name="ISME J.">
        <title>Enrichment and physiological characterization of a novel comammox Nitrospira indicates ammonium inhibition of complete nitrification.</title>
        <authorList>
            <person name="Sakoula D."/>
            <person name="Koch H."/>
            <person name="Frank J."/>
            <person name="Jetten M.S.M."/>
            <person name="van Kessel M.A.H.J."/>
            <person name="Lucker S."/>
        </authorList>
    </citation>
    <scope>NUCLEOTIDE SEQUENCE [LARGE SCALE GENOMIC DNA]</scope>
    <source>
        <strain evidence="2">Comreactor17</strain>
    </source>
</reference>
<protein>
    <recommendedName>
        <fullName evidence="4">CopG-like ribbon-helix-helix domain-containing protein</fullName>
    </recommendedName>
</protein>
<dbReference type="Gene3D" id="6.10.180.30">
    <property type="match status" value="1"/>
</dbReference>
<dbReference type="KEGG" id="nkf:Nkreftii_002783"/>